<dbReference type="PANTHER" id="PTHR30203">
    <property type="entry name" value="OUTER MEMBRANE CATION EFFLUX PROTEIN"/>
    <property type="match status" value="1"/>
</dbReference>
<keyword evidence="5" id="KW-1185">Reference proteome</keyword>
<protein>
    <submittedName>
        <fullName evidence="4">RND transporter</fullName>
    </submittedName>
</protein>
<evidence type="ECO:0000313" key="3">
    <source>
        <dbReference type="EMBL" id="KAB0644482.1"/>
    </source>
</evidence>
<evidence type="ECO:0000313" key="5">
    <source>
        <dbReference type="Proteomes" id="UP000430232"/>
    </source>
</evidence>
<sequence length="254" mass="26993">MRELERRRPLAIWLGMVIGSVGVCACALQPAYLPPPTTTATGWHAEVAHGGKVENLIDWWSRFDDPAVGELIRVAEAGSPTLAKAVARISSARATLASNSADAWPTLTGSASIARAKSNVSTGSATFTTLATTRSGGLDASWELDLFGKARSARESSQALLQARIDDWHDARISLAAEAADDYVQYRACRQLVRAYQQSAASYAKTEKSTNAAVTAGMSAASDGYLAEANTADMTPAVNRDWCSGFPRVIVQIS</sequence>
<comment type="similarity">
    <text evidence="1">Belongs to the outer membrane factor (OMF) (TC 1.B.17) family.</text>
</comment>
<dbReference type="Gene3D" id="2.20.200.10">
    <property type="entry name" value="Outer membrane efflux proteins (OEP)"/>
    <property type="match status" value="1"/>
</dbReference>
<dbReference type="Proteomes" id="UP000430232">
    <property type="component" value="Unassembled WGS sequence"/>
</dbReference>
<dbReference type="PROSITE" id="PS51257">
    <property type="entry name" value="PROKAR_LIPOPROTEIN"/>
    <property type="match status" value="1"/>
</dbReference>
<dbReference type="EMBL" id="CABVPL010000004">
    <property type="protein sequence ID" value="VWB23261.1"/>
    <property type="molecule type" value="Genomic_DNA"/>
</dbReference>
<reference evidence="3 5" key="1">
    <citation type="submission" date="2019-09" db="EMBL/GenBank/DDBJ databases">
        <title>Draft genome sequences of 48 bacterial type strains from the CCUG.</title>
        <authorList>
            <person name="Tunovic T."/>
            <person name="Pineiro-Iglesias B."/>
            <person name="Unosson C."/>
            <person name="Inganas E."/>
            <person name="Ohlen M."/>
            <person name="Cardew S."/>
            <person name="Jensie-Markopoulos S."/>
            <person name="Salva-Serra F."/>
            <person name="Jaen-Luchoro D."/>
            <person name="Karlsson R."/>
            <person name="Svensson-Stadler L."/>
            <person name="Chun J."/>
            <person name="Moore E."/>
        </authorList>
    </citation>
    <scope>NUCLEOTIDE SEQUENCE [LARGE SCALE GENOMIC DNA]</scope>
    <source>
        <strain evidence="3 5">CCUG 54555</strain>
    </source>
</reference>
<dbReference type="Pfam" id="PF02321">
    <property type="entry name" value="OEP"/>
    <property type="match status" value="1"/>
</dbReference>
<proteinExistence type="inferred from homology"/>
<keyword evidence="2" id="KW-1133">Transmembrane helix</keyword>
<gene>
    <name evidence="4" type="ORF">BLA24064_00933</name>
    <name evidence="3" type="ORF">F7R21_01355</name>
</gene>
<dbReference type="InterPro" id="IPR003423">
    <property type="entry name" value="OMP_efflux"/>
</dbReference>
<dbReference type="InterPro" id="IPR010131">
    <property type="entry name" value="MdtP/NodT-like"/>
</dbReference>
<evidence type="ECO:0000256" key="1">
    <source>
        <dbReference type="ARBA" id="ARBA00007613"/>
    </source>
</evidence>
<evidence type="ECO:0000313" key="4">
    <source>
        <dbReference type="EMBL" id="VWB23261.1"/>
    </source>
</evidence>
<reference evidence="4 6" key="2">
    <citation type="submission" date="2019-09" db="EMBL/GenBank/DDBJ databases">
        <authorList>
            <person name="Depoorter E."/>
        </authorList>
    </citation>
    <scope>NUCLEOTIDE SEQUENCE [LARGE SCALE GENOMIC DNA]</scope>
    <source>
        <strain evidence="4">LMG 24064</strain>
    </source>
</reference>
<name>A0A6H9STC3_9BURK</name>
<accession>A0A6H9STC3</accession>
<dbReference type="Proteomes" id="UP000494222">
    <property type="component" value="Unassembled WGS sequence"/>
</dbReference>
<dbReference type="GO" id="GO:0015562">
    <property type="term" value="F:efflux transmembrane transporter activity"/>
    <property type="evidence" value="ECO:0007669"/>
    <property type="project" value="InterPro"/>
</dbReference>
<dbReference type="EMBL" id="VZOJ01000002">
    <property type="protein sequence ID" value="KAB0644482.1"/>
    <property type="molecule type" value="Genomic_DNA"/>
</dbReference>
<dbReference type="OrthoDB" id="9770517at2"/>
<feature type="transmembrane region" description="Helical" evidence="2">
    <location>
        <begin position="12"/>
        <end position="32"/>
    </location>
</feature>
<dbReference type="RefSeq" id="WP_151062516.1">
    <property type="nucleotide sequence ID" value="NZ_CADFCV010000007.1"/>
</dbReference>
<dbReference type="Gene3D" id="1.20.1600.10">
    <property type="entry name" value="Outer membrane efflux proteins (OEP)"/>
    <property type="match status" value="1"/>
</dbReference>
<evidence type="ECO:0000256" key="2">
    <source>
        <dbReference type="SAM" id="Phobius"/>
    </source>
</evidence>
<evidence type="ECO:0000313" key="6">
    <source>
        <dbReference type="Proteomes" id="UP000494222"/>
    </source>
</evidence>
<keyword evidence="2" id="KW-0472">Membrane</keyword>
<dbReference type="PANTHER" id="PTHR30203:SF32">
    <property type="entry name" value="CATION EFFLUX SYSTEM PROTEIN CUSC"/>
    <property type="match status" value="1"/>
</dbReference>
<keyword evidence="2" id="KW-0812">Transmembrane</keyword>
<dbReference type="AlphaFoldDB" id="A0A6H9STC3"/>
<dbReference type="SUPFAM" id="SSF56954">
    <property type="entry name" value="Outer membrane efflux proteins (OEP)"/>
    <property type="match status" value="1"/>
</dbReference>
<organism evidence="3 5">
    <name type="scientific">Burkholderia latens</name>
    <dbReference type="NCBI Taxonomy" id="488446"/>
    <lineage>
        <taxon>Bacteria</taxon>
        <taxon>Pseudomonadati</taxon>
        <taxon>Pseudomonadota</taxon>
        <taxon>Betaproteobacteria</taxon>
        <taxon>Burkholderiales</taxon>
        <taxon>Burkholderiaceae</taxon>
        <taxon>Burkholderia</taxon>
        <taxon>Burkholderia cepacia complex</taxon>
    </lineage>
</organism>